<protein>
    <recommendedName>
        <fullName evidence="4">Cleavage/polyadenylation specificity factor A subunit C-terminal domain-containing protein</fullName>
    </recommendedName>
</protein>
<dbReference type="Ensembl" id="ENSGALT00010019372.1">
    <property type="protein sequence ID" value="ENSGALP00010010920.1"/>
    <property type="gene ID" value="ENSGALG00010008123.1"/>
</dbReference>
<evidence type="ECO:0000313" key="3">
    <source>
        <dbReference type="Proteomes" id="UP000000539"/>
    </source>
</evidence>
<accession>A0A8V0Y4A9</accession>
<reference evidence="2" key="1">
    <citation type="submission" date="2020-11" db="EMBL/GenBank/DDBJ databases">
        <title>Gallus gallus (Chicken) genome, bGalGal1, GRCg7b, maternal haplotype autosomes + Z &amp; W.</title>
        <authorList>
            <person name="Warren W."/>
            <person name="Formenti G."/>
            <person name="Fedrigo O."/>
            <person name="Haase B."/>
            <person name="Mountcastle J."/>
            <person name="Balacco J."/>
            <person name="Tracey A."/>
            <person name="Schneider V."/>
            <person name="Okimoto R."/>
            <person name="Cheng H."/>
            <person name="Hawken R."/>
            <person name="Howe K."/>
            <person name="Jarvis E.D."/>
        </authorList>
    </citation>
    <scope>NUCLEOTIDE SEQUENCE [LARGE SCALE GENOMIC DNA]</scope>
    <source>
        <strain evidence="2">Broiler</strain>
    </source>
</reference>
<feature type="region of interest" description="Disordered" evidence="1">
    <location>
        <begin position="81"/>
        <end position="113"/>
    </location>
</feature>
<feature type="compositionally biased region" description="Low complexity" evidence="1">
    <location>
        <begin position="159"/>
        <end position="169"/>
    </location>
</feature>
<evidence type="ECO:0000313" key="2">
    <source>
        <dbReference type="Ensembl" id="ENSGALP00010010920.1"/>
    </source>
</evidence>
<dbReference type="Proteomes" id="UP000000539">
    <property type="component" value="Chromosome 2"/>
</dbReference>
<reference evidence="2" key="3">
    <citation type="submission" date="2025-09" db="UniProtKB">
        <authorList>
            <consortium name="Ensembl"/>
        </authorList>
    </citation>
    <scope>IDENTIFICATION</scope>
    <source>
        <strain evidence="2">broiler</strain>
    </source>
</reference>
<dbReference type="AlphaFoldDB" id="A0A8V0Y4A9"/>
<keyword evidence="3" id="KW-1185">Reference proteome</keyword>
<evidence type="ECO:0000256" key="1">
    <source>
        <dbReference type="SAM" id="MobiDB-lite"/>
    </source>
</evidence>
<gene>
    <name evidence="2" type="primary">LOC121112980</name>
</gene>
<sequence length="345" mass="37348">MYAVYKQAHPPTGLEFCLYCHFFGTAERNLVVAGTSQLYVYRLNHDAESGTKGDRNVGRGPRAQGEAGARGLLLLLRQRHVHGQRAAGRSQEGRPAAQLQGRQALGGGVRPRHTRPEDALAALLRGAGAAGRLRAERAHPQGARGPRRALRRDAHLRHAPGGAALPPRLAGRRARRPGGRGAEVELPAQLHHRRAGAGREAAQHHRHAVPVRVLRAHPPHPLRAQPDVAGARGGAPGHVQHRGHLAEHHAEGAPRHLVPQQSALRLHAGVGRPQTHRWGGDLRGELPAVPQPECAALRRLPQQPHRRNHRLPAAAAGRCACDAGLRSGRLHLLRQNGHLPEGRRD</sequence>
<feature type="region of interest" description="Disordered" evidence="1">
    <location>
        <begin position="131"/>
        <end position="206"/>
    </location>
</feature>
<evidence type="ECO:0008006" key="4">
    <source>
        <dbReference type="Google" id="ProtNLM"/>
    </source>
</evidence>
<dbReference type="OrthoDB" id="9120387at2759"/>
<organism evidence="2 3">
    <name type="scientific">Gallus gallus</name>
    <name type="common">Chicken</name>
    <dbReference type="NCBI Taxonomy" id="9031"/>
    <lineage>
        <taxon>Eukaryota</taxon>
        <taxon>Metazoa</taxon>
        <taxon>Chordata</taxon>
        <taxon>Craniata</taxon>
        <taxon>Vertebrata</taxon>
        <taxon>Euteleostomi</taxon>
        <taxon>Archelosauria</taxon>
        <taxon>Archosauria</taxon>
        <taxon>Dinosauria</taxon>
        <taxon>Saurischia</taxon>
        <taxon>Theropoda</taxon>
        <taxon>Coelurosauria</taxon>
        <taxon>Aves</taxon>
        <taxon>Neognathae</taxon>
        <taxon>Galloanserae</taxon>
        <taxon>Galliformes</taxon>
        <taxon>Phasianidae</taxon>
        <taxon>Phasianinae</taxon>
        <taxon>Gallus</taxon>
    </lineage>
</organism>
<proteinExistence type="predicted"/>
<reference evidence="2" key="2">
    <citation type="submission" date="2025-08" db="UniProtKB">
        <authorList>
            <consortium name="Ensembl"/>
        </authorList>
    </citation>
    <scope>IDENTIFICATION</scope>
    <source>
        <strain evidence="2">broiler</strain>
    </source>
</reference>
<name>A0A8V0Y4A9_CHICK</name>
<feature type="compositionally biased region" description="Basic residues" evidence="1">
    <location>
        <begin position="145"/>
        <end position="158"/>
    </location>
</feature>
<dbReference type="GeneTree" id="ENSGT00960000190871"/>
<feature type="compositionally biased region" description="Low complexity" evidence="1">
    <location>
        <begin position="93"/>
        <end position="103"/>
    </location>
</feature>